<dbReference type="Pfam" id="PF03899">
    <property type="entry name" value="ATP-synt_I"/>
    <property type="match status" value="1"/>
</dbReference>
<keyword evidence="3 6" id="KW-0812">Transmembrane</keyword>
<keyword evidence="2" id="KW-1003">Cell membrane</keyword>
<accession>A0A3T1DDR2</accession>
<proteinExistence type="predicted"/>
<feature type="transmembrane region" description="Helical" evidence="6">
    <location>
        <begin position="12"/>
        <end position="29"/>
    </location>
</feature>
<reference evidence="7 8" key="1">
    <citation type="submission" date="2019-01" db="EMBL/GenBank/DDBJ databases">
        <title>Complete genome sequence of Cohnella hallensis HS21 isolated from Korean fir (Abies koreana) rhizospheric soil.</title>
        <authorList>
            <person name="Jiang L."/>
            <person name="Kang S.W."/>
            <person name="Kim S."/>
            <person name="Jung J."/>
            <person name="Kim C.Y."/>
            <person name="Kim D.H."/>
            <person name="Kim S.W."/>
            <person name="Lee J."/>
        </authorList>
    </citation>
    <scope>NUCLEOTIDE SEQUENCE [LARGE SCALE GENOMIC DNA]</scope>
    <source>
        <strain evidence="7 8">HS21</strain>
    </source>
</reference>
<evidence type="ECO:0000313" key="8">
    <source>
        <dbReference type="Proteomes" id="UP000289856"/>
    </source>
</evidence>
<feature type="transmembrane region" description="Helical" evidence="6">
    <location>
        <begin position="100"/>
        <end position="120"/>
    </location>
</feature>
<evidence type="ECO:0000256" key="1">
    <source>
        <dbReference type="ARBA" id="ARBA00004651"/>
    </source>
</evidence>
<organism evidence="7 8">
    <name type="scientific">Cohnella abietis</name>
    <dbReference type="NCBI Taxonomy" id="2507935"/>
    <lineage>
        <taxon>Bacteria</taxon>
        <taxon>Bacillati</taxon>
        <taxon>Bacillota</taxon>
        <taxon>Bacilli</taxon>
        <taxon>Bacillales</taxon>
        <taxon>Paenibacillaceae</taxon>
        <taxon>Cohnella</taxon>
    </lineage>
</organism>
<evidence type="ECO:0000313" key="7">
    <source>
        <dbReference type="EMBL" id="BBI36232.1"/>
    </source>
</evidence>
<dbReference type="GO" id="GO:0005886">
    <property type="term" value="C:plasma membrane"/>
    <property type="evidence" value="ECO:0007669"/>
    <property type="project" value="UniProtKB-SubCell"/>
</dbReference>
<evidence type="ECO:0008006" key="9">
    <source>
        <dbReference type="Google" id="ProtNLM"/>
    </source>
</evidence>
<evidence type="ECO:0000256" key="2">
    <source>
        <dbReference type="ARBA" id="ARBA00022475"/>
    </source>
</evidence>
<sequence>MMDDLPVVTRKISRIMFFFLFLGCLGWAIRPELKAVFGGFLIGALGSLLFTWQLAWKIVRIADMAVGGRRARGFGFMTRAALALLAAVISVRTLGYNPAATVAGLIMAPMATLVLGLTSIRRMRGGHPSDERGEKQ</sequence>
<comment type="subcellular location">
    <subcellularLocation>
        <location evidence="1">Cell membrane</location>
        <topology evidence="1">Multi-pass membrane protein</topology>
    </subcellularLocation>
</comment>
<dbReference type="AlphaFoldDB" id="A0A3T1DDR2"/>
<dbReference type="OrthoDB" id="2678639at2"/>
<keyword evidence="5 6" id="KW-0472">Membrane</keyword>
<dbReference type="RefSeq" id="WP_130615552.1">
    <property type="nucleotide sequence ID" value="NZ_AP019400.1"/>
</dbReference>
<dbReference type="InterPro" id="IPR005598">
    <property type="entry name" value="ATP_synth_I"/>
</dbReference>
<keyword evidence="4 6" id="KW-1133">Transmembrane helix</keyword>
<evidence type="ECO:0000256" key="3">
    <source>
        <dbReference type="ARBA" id="ARBA00022692"/>
    </source>
</evidence>
<evidence type="ECO:0000256" key="6">
    <source>
        <dbReference type="SAM" id="Phobius"/>
    </source>
</evidence>
<protein>
    <recommendedName>
        <fullName evidence="9">ATP synthase subunit I</fullName>
    </recommendedName>
</protein>
<evidence type="ECO:0000256" key="4">
    <source>
        <dbReference type="ARBA" id="ARBA00022989"/>
    </source>
</evidence>
<feature type="transmembrane region" description="Helical" evidence="6">
    <location>
        <begin position="35"/>
        <end position="55"/>
    </location>
</feature>
<evidence type="ECO:0000256" key="5">
    <source>
        <dbReference type="ARBA" id="ARBA00023136"/>
    </source>
</evidence>
<dbReference type="KEGG" id="cohn:KCTCHS21_56310"/>
<feature type="transmembrane region" description="Helical" evidence="6">
    <location>
        <begin position="76"/>
        <end position="94"/>
    </location>
</feature>
<gene>
    <name evidence="7" type="ORF">KCTCHS21_56310</name>
</gene>
<name>A0A3T1DDR2_9BACL</name>
<keyword evidence="8" id="KW-1185">Reference proteome</keyword>
<dbReference type="Proteomes" id="UP000289856">
    <property type="component" value="Chromosome"/>
</dbReference>
<dbReference type="EMBL" id="AP019400">
    <property type="protein sequence ID" value="BBI36232.1"/>
    <property type="molecule type" value="Genomic_DNA"/>
</dbReference>